<dbReference type="Proteomes" id="UP000248745">
    <property type="component" value="Unassembled WGS sequence"/>
</dbReference>
<evidence type="ECO:0000313" key="2">
    <source>
        <dbReference type="Proteomes" id="UP000248745"/>
    </source>
</evidence>
<evidence type="ECO:0000313" key="1">
    <source>
        <dbReference type="EMBL" id="PZF72022.1"/>
    </source>
</evidence>
<dbReference type="AlphaFoldDB" id="A0A2W2AEM3"/>
<organism evidence="1 2">
    <name type="scientific">Taibaiella soli</name>
    <dbReference type="NCBI Taxonomy" id="1649169"/>
    <lineage>
        <taxon>Bacteria</taxon>
        <taxon>Pseudomonadati</taxon>
        <taxon>Bacteroidota</taxon>
        <taxon>Chitinophagia</taxon>
        <taxon>Chitinophagales</taxon>
        <taxon>Chitinophagaceae</taxon>
        <taxon>Taibaiella</taxon>
    </lineage>
</organism>
<name>A0A2W2AEM3_9BACT</name>
<protein>
    <submittedName>
        <fullName evidence="1">DUF4286 domain-containing protein</fullName>
    </submittedName>
</protein>
<proteinExistence type="predicted"/>
<comment type="caution">
    <text evidence="1">The sequence shown here is derived from an EMBL/GenBank/DDBJ whole genome shotgun (WGS) entry which is preliminary data.</text>
</comment>
<gene>
    <name evidence="1" type="ORF">DN068_15415</name>
</gene>
<sequence length="101" mass="11866">MIIYNVTIKVAQDIVNEWTAWMKNEHMPALMATGLFTESRLCRLLEQDETEGVTYAAQYHCNSINEYNKYISDHADAMRQMSFQKFGNKFIAFRTVMEIEE</sequence>
<dbReference type="EMBL" id="QKTW01000020">
    <property type="protein sequence ID" value="PZF72022.1"/>
    <property type="molecule type" value="Genomic_DNA"/>
</dbReference>
<dbReference type="InterPro" id="IPR025563">
    <property type="entry name" value="DUF4286"/>
</dbReference>
<dbReference type="OrthoDB" id="1121837at2"/>
<dbReference type="RefSeq" id="WP_110999835.1">
    <property type="nucleotide sequence ID" value="NZ_QKTW01000020.1"/>
</dbReference>
<dbReference type="Pfam" id="PF14114">
    <property type="entry name" value="DUF4286"/>
    <property type="match status" value="1"/>
</dbReference>
<reference evidence="1 2" key="1">
    <citation type="submission" date="2018-06" db="EMBL/GenBank/DDBJ databases">
        <title>Mucibacter soli gen. nov., sp. nov., a new member of the family Chitinophagaceae producing mucin.</title>
        <authorList>
            <person name="Kim M.-K."/>
            <person name="Park S."/>
            <person name="Kim T.-S."/>
            <person name="Joung Y."/>
            <person name="Han J.-H."/>
            <person name="Kim S.B."/>
        </authorList>
    </citation>
    <scope>NUCLEOTIDE SEQUENCE [LARGE SCALE GENOMIC DNA]</scope>
    <source>
        <strain evidence="1 2">R1-15</strain>
    </source>
</reference>
<keyword evidence="2" id="KW-1185">Reference proteome</keyword>
<accession>A0A2W2AEM3</accession>